<sequence length="325" mass="36351">MDTDYTNQGVAIPIPNVHTQINDLLQQVLTMAVVSQDLRIPQRNAEYLRTERLLQSISSYIVGHNEVGTLPPVQTAHPLQPTKAEHAPPSAPPSSRITHPPRDKTRKRRKTATNDDRLVMRFQNNIREHFPSPAQTCSALNKTLAQFGFTNPVKAVKYTHYCNITLYINETSNGSALIPFEHTIVNVMRGLLPPFLSTELISVDVGQQWHSVVVHAVPLAELLQESNNSEEHVYAFKPSIAADLADEIFKNSRVAPATIARRLNPLLSDKKRGDIFDGRDSAGSFRLDLTDEGEAQTLLREGAFIYGTHCRVSKYKLRPRPHASL</sequence>
<proteinExistence type="predicted"/>
<reference evidence="2 3" key="1">
    <citation type="submission" date="2015-04" db="EMBL/GenBank/DDBJ databases">
        <title>Complete genome sequence of Schizopora paradoxa KUC8140, a cosmopolitan wood degrader in East Asia.</title>
        <authorList>
            <consortium name="DOE Joint Genome Institute"/>
            <person name="Min B."/>
            <person name="Park H."/>
            <person name="Jang Y."/>
            <person name="Kim J.-J."/>
            <person name="Kim K.H."/>
            <person name="Pangilinan J."/>
            <person name="Lipzen A."/>
            <person name="Riley R."/>
            <person name="Grigoriev I.V."/>
            <person name="Spatafora J.W."/>
            <person name="Choi I.-G."/>
        </authorList>
    </citation>
    <scope>NUCLEOTIDE SEQUENCE [LARGE SCALE GENOMIC DNA]</scope>
    <source>
        <strain evidence="2 3">KUC8140</strain>
    </source>
</reference>
<dbReference type="InParanoid" id="A0A0H2R5Q2"/>
<keyword evidence="3" id="KW-1185">Reference proteome</keyword>
<dbReference type="Proteomes" id="UP000053477">
    <property type="component" value="Unassembled WGS sequence"/>
</dbReference>
<dbReference type="OrthoDB" id="3016333at2759"/>
<evidence type="ECO:0000313" key="2">
    <source>
        <dbReference type="EMBL" id="KLO07174.1"/>
    </source>
</evidence>
<name>A0A0H2R5Q2_9AGAM</name>
<evidence type="ECO:0000256" key="1">
    <source>
        <dbReference type="SAM" id="MobiDB-lite"/>
    </source>
</evidence>
<accession>A0A0H2R5Q2</accession>
<dbReference type="EMBL" id="KQ086156">
    <property type="protein sequence ID" value="KLO07174.1"/>
    <property type="molecule type" value="Genomic_DNA"/>
</dbReference>
<feature type="region of interest" description="Disordered" evidence="1">
    <location>
        <begin position="71"/>
        <end position="114"/>
    </location>
</feature>
<dbReference type="AlphaFoldDB" id="A0A0H2R5Q2"/>
<organism evidence="2 3">
    <name type="scientific">Schizopora paradoxa</name>
    <dbReference type="NCBI Taxonomy" id="27342"/>
    <lineage>
        <taxon>Eukaryota</taxon>
        <taxon>Fungi</taxon>
        <taxon>Dikarya</taxon>
        <taxon>Basidiomycota</taxon>
        <taxon>Agaricomycotina</taxon>
        <taxon>Agaricomycetes</taxon>
        <taxon>Hymenochaetales</taxon>
        <taxon>Schizoporaceae</taxon>
        <taxon>Schizopora</taxon>
    </lineage>
</organism>
<gene>
    <name evidence="2" type="ORF">SCHPADRAFT_662135</name>
</gene>
<evidence type="ECO:0000313" key="3">
    <source>
        <dbReference type="Proteomes" id="UP000053477"/>
    </source>
</evidence>
<protein>
    <submittedName>
        <fullName evidence="2">Uncharacterized protein</fullName>
    </submittedName>
</protein>